<dbReference type="GO" id="GO:0003677">
    <property type="term" value="F:DNA binding"/>
    <property type="evidence" value="ECO:0007669"/>
    <property type="project" value="UniProtKB-UniRule"/>
</dbReference>
<keyword evidence="10 12" id="KW-0413">Isomerase</keyword>
<dbReference type="InterPro" id="IPR041236">
    <property type="entry name" value="PriA_C"/>
</dbReference>
<feature type="binding site" evidence="12">
    <location>
        <position position="443"/>
    </location>
    <ligand>
        <name>Zn(2+)</name>
        <dbReference type="ChEBI" id="CHEBI:29105"/>
        <label>1</label>
    </ligand>
</feature>
<dbReference type="SMART" id="SM00490">
    <property type="entry name" value="HELICc"/>
    <property type="match status" value="1"/>
</dbReference>
<comment type="catalytic activity">
    <reaction evidence="12">
        <text>Couples ATP hydrolysis with the unwinding of duplex DNA by translocating in the 3'-5' direction.</text>
        <dbReference type="EC" id="5.6.2.4"/>
    </reaction>
</comment>
<evidence type="ECO:0000256" key="1">
    <source>
        <dbReference type="ARBA" id="ARBA00022515"/>
    </source>
</evidence>
<dbReference type="InterPro" id="IPR005259">
    <property type="entry name" value="PriA"/>
</dbReference>
<proteinExistence type="inferred from homology"/>
<evidence type="ECO:0000256" key="9">
    <source>
        <dbReference type="ARBA" id="ARBA00023125"/>
    </source>
</evidence>
<feature type="binding site" evidence="12">
    <location>
        <position position="452"/>
    </location>
    <ligand>
        <name>Zn(2+)</name>
        <dbReference type="ChEBI" id="CHEBI:29105"/>
        <label>2</label>
    </ligand>
</feature>
<dbReference type="InterPro" id="IPR042115">
    <property type="entry name" value="PriA_3primeBD_sf"/>
</dbReference>
<dbReference type="GO" id="GO:0006302">
    <property type="term" value="P:double-strand break repair"/>
    <property type="evidence" value="ECO:0007669"/>
    <property type="project" value="InterPro"/>
</dbReference>
<keyword evidence="8 12" id="KW-0067">ATP-binding</keyword>
<comment type="cofactor">
    <cofactor evidence="12">
        <name>Zn(2+)</name>
        <dbReference type="ChEBI" id="CHEBI:29105"/>
    </cofactor>
    <text evidence="12">Binds 2 zinc ions per subunit.</text>
</comment>
<dbReference type="Pfam" id="PF17764">
    <property type="entry name" value="PriA_3primeBD"/>
    <property type="match status" value="1"/>
</dbReference>
<reference evidence="14 15" key="1">
    <citation type="submission" date="2020-08" db="EMBL/GenBank/DDBJ databases">
        <title>Genomic Encyclopedia of Type Strains, Phase IV (KMG-IV): sequencing the most valuable type-strain genomes for metagenomic binning, comparative biology and taxonomic classification.</title>
        <authorList>
            <person name="Goeker M."/>
        </authorList>
    </citation>
    <scope>NUCLEOTIDE SEQUENCE [LARGE SCALE GENOMIC DNA]</scope>
    <source>
        <strain evidence="14 15">DSM 101465</strain>
    </source>
</reference>
<dbReference type="SMART" id="SM00487">
    <property type="entry name" value="DEXDc"/>
    <property type="match status" value="1"/>
</dbReference>
<feature type="binding site" evidence="12">
    <location>
        <position position="440"/>
    </location>
    <ligand>
        <name>Zn(2+)</name>
        <dbReference type="ChEBI" id="CHEBI:29105"/>
        <label>1</label>
    </ligand>
</feature>
<dbReference type="InterPro" id="IPR001650">
    <property type="entry name" value="Helicase_C-like"/>
</dbReference>
<dbReference type="EC" id="5.6.2.4" evidence="12"/>
<evidence type="ECO:0000256" key="12">
    <source>
        <dbReference type="HAMAP-Rule" id="MF_00983"/>
    </source>
</evidence>
<dbReference type="AlphaFoldDB" id="A0A841K8Q9"/>
<keyword evidence="4 12" id="KW-0547">Nucleotide-binding</keyword>
<dbReference type="GO" id="GO:0008270">
    <property type="term" value="F:zinc ion binding"/>
    <property type="evidence" value="ECO:0007669"/>
    <property type="project" value="UniProtKB-UniRule"/>
</dbReference>
<feature type="binding site" evidence="12">
    <location>
        <position position="470"/>
    </location>
    <ligand>
        <name>Zn(2+)</name>
        <dbReference type="ChEBI" id="CHEBI:29105"/>
        <label>2</label>
    </ligand>
</feature>
<protein>
    <recommendedName>
        <fullName evidence="12">Replication restart protein PriA</fullName>
    </recommendedName>
    <alternativeName>
        <fullName evidence="12">ATP-dependent DNA helicase PriA</fullName>
        <ecNumber evidence="12">5.6.2.4</ecNumber>
    </alternativeName>
    <alternativeName>
        <fullName evidence="12">DNA 3'-5' helicase PriA</fullName>
    </alternativeName>
</protein>
<dbReference type="GO" id="GO:1990077">
    <property type="term" value="C:primosome complex"/>
    <property type="evidence" value="ECO:0007669"/>
    <property type="project" value="UniProtKB-UniRule"/>
</dbReference>
<evidence type="ECO:0000256" key="11">
    <source>
        <dbReference type="ARBA" id="ARBA00048988"/>
    </source>
</evidence>
<keyword evidence="5 12" id="KW-0378">Hydrolase</keyword>
<dbReference type="NCBIfam" id="TIGR00595">
    <property type="entry name" value="priA"/>
    <property type="match status" value="1"/>
</dbReference>
<dbReference type="InterPro" id="IPR014001">
    <property type="entry name" value="Helicase_ATP-bd"/>
</dbReference>
<evidence type="ECO:0000313" key="15">
    <source>
        <dbReference type="Proteomes" id="UP000588017"/>
    </source>
</evidence>
<dbReference type="Pfam" id="PF18319">
    <property type="entry name" value="Zn_ribbon_PriA"/>
    <property type="match status" value="1"/>
</dbReference>
<dbReference type="FunFam" id="3.40.50.300:FF:000489">
    <property type="entry name" value="Primosome assembly protein PriA"/>
    <property type="match status" value="1"/>
</dbReference>
<evidence type="ECO:0000259" key="13">
    <source>
        <dbReference type="PROSITE" id="PS51192"/>
    </source>
</evidence>
<feature type="binding site" evidence="12">
    <location>
        <position position="483"/>
    </location>
    <ligand>
        <name>Zn(2+)</name>
        <dbReference type="ChEBI" id="CHEBI:29105"/>
        <label>1</label>
    </ligand>
</feature>
<comment type="catalytic activity">
    <reaction evidence="11 12">
        <text>ATP + H2O = ADP + phosphate + H(+)</text>
        <dbReference type="Rhea" id="RHEA:13065"/>
        <dbReference type="ChEBI" id="CHEBI:15377"/>
        <dbReference type="ChEBI" id="CHEBI:15378"/>
        <dbReference type="ChEBI" id="CHEBI:30616"/>
        <dbReference type="ChEBI" id="CHEBI:43474"/>
        <dbReference type="ChEBI" id="CHEBI:456216"/>
        <dbReference type="EC" id="5.6.2.4"/>
    </reaction>
</comment>
<dbReference type="Gene3D" id="3.40.1440.60">
    <property type="entry name" value="PriA, 3(prime) DNA-binding domain"/>
    <property type="match status" value="1"/>
</dbReference>
<dbReference type="Pfam" id="PF18074">
    <property type="entry name" value="PriA_C"/>
    <property type="match status" value="1"/>
</dbReference>
<keyword evidence="6 12" id="KW-0347">Helicase</keyword>
<dbReference type="NCBIfam" id="NF004070">
    <property type="entry name" value="PRK05580.2-2"/>
    <property type="match status" value="1"/>
</dbReference>
<dbReference type="InterPro" id="IPR011545">
    <property type="entry name" value="DEAD/DEAH_box_helicase_dom"/>
</dbReference>
<evidence type="ECO:0000256" key="5">
    <source>
        <dbReference type="ARBA" id="ARBA00022801"/>
    </source>
</evidence>
<dbReference type="InterPro" id="IPR040498">
    <property type="entry name" value="PriA_CRR"/>
</dbReference>
<dbReference type="Pfam" id="PF00270">
    <property type="entry name" value="DEAD"/>
    <property type="match status" value="1"/>
</dbReference>
<dbReference type="CDD" id="cd17929">
    <property type="entry name" value="DEXHc_priA"/>
    <property type="match status" value="1"/>
</dbReference>
<dbReference type="EMBL" id="JACHEH010000006">
    <property type="protein sequence ID" value="MBB6169228.1"/>
    <property type="molecule type" value="Genomic_DNA"/>
</dbReference>
<gene>
    <name evidence="12" type="primary">priA</name>
    <name evidence="14" type="ORF">HNQ73_002865</name>
</gene>
<comment type="function">
    <text evidence="12">Initiates the restart of stalled replication forks, which reloads the replicative helicase on sites other than the origin of replication. Recognizes and binds to abandoned replication forks and remodels them to uncover a helicase loading site. Promotes assembly of the primosome at these replication forks.</text>
</comment>
<feature type="binding site" evidence="12">
    <location>
        <position position="449"/>
    </location>
    <ligand>
        <name>Zn(2+)</name>
        <dbReference type="ChEBI" id="CHEBI:29105"/>
        <label>2</label>
    </ligand>
</feature>
<feature type="domain" description="Helicase ATP-binding" evidence="13">
    <location>
        <begin position="213"/>
        <end position="379"/>
    </location>
</feature>
<organism evidence="14 15">
    <name type="scientific">Chelatococcus composti</name>
    <dbReference type="NCBI Taxonomy" id="1743235"/>
    <lineage>
        <taxon>Bacteria</taxon>
        <taxon>Pseudomonadati</taxon>
        <taxon>Pseudomonadota</taxon>
        <taxon>Alphaproteobacteria</taxon>
        <taxon>Hyphomicrobiales</taxon>
        <taxon>Chelatococcaceae</taxon>
        <taxon>Chelatococcus</taxon>
    </lineage>
</organism>
<dbReference type="PANTHER" id="PTHR30580:SF0">
    <property type="entry name" value="PRIMOSOMAL PROTEIN N"/>
    <property type="match status" value="1"/>
</dbReference>
<evidence type="ECO:0000256" key="6">
    <source>
        <dbReference type="ARBA" id="ARBA00022806"/>
    </source>
</evidence>
<sequence>MPSENGASEARQAASRIADVVVPVALDKAYSYAVPAGTALAEGDVVVVPLGPRQTVGVVWAVREGSAANLKSVLGRVDVPPMGEDLRRLIDWIAWYTLAPLGLAMRLALRIPGEDKAEQVRVGVRLSGEPPERLTAARLRVIAAAEGGLVYTKADLAERAGVSLAVINGLVDAGTLETVALPPEPVAGLPDPDHAPAELSPDQERAAAVLRSAVAERRFSVTLVEGVTGSGKTEVYFEAVAEALRQGRQALILMPEIALTAQFLGRFAARFGTAPAEWHSGISGRRRERLHRAVAAGEVKVVAGARSALFLPFRDLGLIVVDEEHEQAYKQEEGALYHARDMAIVRARIDKAPIVLASATPSVETRVNAARGRYRHLVLPERFGGRTLPAMRAIDMRRHAPERGRWLSPPLLAAMRETRAAGEQSLLFLNRRGYAPLTLCRSCGHRFQCPNCSAWLVEHRFRRALVCHHCGHVERRPDNCPECGTVDALAACGPGVERLAEEVVEHFPDARVITLSSDFPGGVERLRRELAAIAAGEADIIIGTQLVAKGHNFPLLTLVGVVDADVGLASGDPRASERTFQLLQQVTGRAGRGERPGRALLQTYQPDHPVMRALLSGDATAFYAEEEAVREAAGLPPFGRLAAIIVSAPDRGEAEAHARALARAAEPPAGIDVLGPAEAPLALIRGRYRFRLLVRATRDSDLQGYLRAWLARTPKPPQRIRVTVDVDPMSFM</sequence>
<evidence type="ECO:0000256" key="3">
    <source>
        <dbReference type="ARBA" id="ARBA00022723"/>
    </source>
</evidence>
<dbReference type="PROSITE" id="PS51192">
    <property type="entry name" value="HELICASE_ATP_BIND_1"/>
    <property type="match status" value="1"/>
</dbReference>
<dbReference type="GO" id="GO:0043138">
    <property type="term" value="F:3'-5' DNA helicase activity"/>
    <property type="evidence" value="ECO:0007669"/>
    <property type="project" value="UniProtKB-EC"/>
</dbReference>
<dbReference type="PANTHER" id="PTHR30580">
    <property type="entry name" value="PRIMOSOMAL PROTEIN N"/>
    <property type="match status" value="1"/>
</dbReference>
<comment type="subunit">
    <text evidence="12">Component of the replication restart primosome.</text>
</comment>
<dbReference type="InterPro" id="IPR027417">
    <property type="entry name" value="P-loop_NTPase"/>
</dbReference>
<feature type="binding site" evidence="12">
    <location>
        <position position="467"/>
    </location>
    <ligand>
        <name>Zn(2+)</name>
        <dbReference type="ChEBI" id="CHEBI:29105"/>
        <label>2</label>
    </ligand>
</feature>
<accession>A0A841K8Q9</accession>
<dbReference type="GO" id="GO:0016787">
    <property type="term" value="F:hydrolase activity"/>
    <property type="evidence" value="ECO:0007669"/>
    <property type="project" value="UniProtKB-KW"/>
</dbReference>
<name>A0A841K8Q9_9HYPH</name>
<keyword evidence="2 12" id="KW-0235">DNA replication</keyword>
<evidence type="ECO:0000256" key="2">
    <source>
        <dbReference type="ARBA" id="ARBA00022705"/>
    </source>
</evidence>
<dbReference type="HAMAP" id="MF_00983">
    <property type="entry name" value="PriA"/>
    <property type="match status" value="1"/>
</dbReference>
<keyword evidence="7 12" id="KW-0862">Zinc</keyword>
<comment type="similarity">
    <text evidence="12">Belongs to the helicase family. PriA subfamily.</text>
</comment>
<dbReference type="GO" id="GO:0006269">
    <property type="term" value="P:DNA replication, synthesis of primer"/>
    <property type="evidence" value="ECO:0007669"/>
    <property type="project" value="UniProtKB-KW"/>
</dbReference>
<comment type="caution">
    <text evidence="14">The sequence shown here is derived from an EMBL/GenBank/DDBJ whole genome shotgun (WGS) entry which is preliminary data.</text>
</comment>
<dbReference type="GO" id="GO:0006270">
    <property type="term" value="P:DNA replication initiation"/>
    <property type="evidence" value="ECO:0007669"/>
    <property type="project" value="TreeGrafter"/>
</dbReference>
<evidence type="ECO:0000256" key="8">
    <source>
        <dbReference type="ARBA" id="ARBA00022840"/>
    </source>
</evidence>
<evidence type="ECO:0000256" key="7">
    <source>
        <dbReference type="ARBA" id="ARBA00022833"/>
    </source>
</evidence>
<keyword evidence="9 12" id="KW-0238">DNA-binding</keyword>
<keyword evidence="1 12" id="KW-0639">Primosome</keyword>
<dbReference type="GO" id="GO:0005524">
    <property type="term" value="F:ATP binding"/>
    <property type="evidence" value="ECO:0007669"/>
    <property type="project" value="UniProtKB-UniRule"/>
</dbReference>
<dbReference type="SUPFAM" id="SSF52540">
    <property type="entry name" value="P-loop containing nucleoside triphosphate hydrolases"/>
    <property type="match status" value="2"/>
</dbReference>
<dbReference type="GO" id="GO:0006310">
    <property type="term" value="P:DNA recombination"/>
    <property type="evidence" value="ECO:0007669"/>
    <property type="project" value="InterPro"/>
</dbReference>
<evidence type="ECO:0000256" key="10">
    <source>
        <dbReference type="ARBA" id="ARBA00023235"/>
    </source>
</evidence>
<dbReference type="Proteomes" id="UP000588017">
    <property type="component" value="Unassembled WGS sequence"/>
</dbReference>
<keyword evidence="15" id="KW-1185">Reference proteome</keyword>
<evidence type="ECO:0000256" key="4">
    <source>
        <dbReference type="ARBA" id="ARBA00022741"/>
    </source>
</evidence>
<evidence type="ECO:0000313" key="14">
    <source>
        <dbReference type="EMBL" id="MBB6169228.1"/>
    </source>
</evidence>
<dbReference type="InterPro" id="IPR041222">
    <property type="entry name" value="PriA_3primeBD"/>
</dbReference>
<dbReference type="Gene3D" id="3.40.50.300">
    <property type="entry name" value="P-loop containing nucleotide triphosphate hydrolases"/>
    <property type="match status" value="2"/>
</dbReference>
<keyword evidence="3 12" id="KW-0479">Metal-binding</keyword>
<feature type="binding site" evidence="12">
    <location>
        <position position="480"/>
    </location>
    <ligand>
        <name>Zn(2+)</name>
        <dbReference type="ChEBI" id="CHEBI:29105"/>
        <label>1</label>
    </ligand>
</feature>